<keyword evidence="2" id="KW-1185">Reference proteome</keyword>
<gene>
    <name evidence="1" type="ORF">WMO46_07285</name>
</gene>
<evidence type="ECO:0000313" key="2">
    <source>
        <dbReference type="Proteomes" id="UP001460202"/>
    </source>
</evidence>
<dbReference type="EMBL" id="JBBMFL010000006">
    <property type="protein sequence ID" value="MEQ2544746.1"/>
    <property type="molecule type" value="Genomic_DNA"/>
</dbReference>
<reference evidence="1 2" key="1">
    <citation type="submission" date="2024-03" db="EMBL/GenBank/DDBJ databases">
        <title>Human intestinal bacterial collection.</title>
        <authorList>
            <person name="Pauvert C."/>
            <person name="Hitch T.C.A."/>
            <person name="Clavel T."/>
        </authorList>
    </citation>
    <scope>NUCLEOTIDE SEQUENCE [LARGE SCALE GENOMIC DNA]</scope>
    <source>
        <strain evidence="1 2">CLA-KB-H122</strain>
    </source>
</reference>
<dbReference type="RefSeq" id="WP_349094091.1">
    <property type="nucleotide sequence ID" value="NZ_JBBMFL010000006.1"/>
</dbReference>
<organism evidence="1 2">
    <name type="scientific">Alistipes intestinihominis</name>
    <dbReference type="NCBI Taxonomy" id="3133172"/>
    <lineage>
        <taxon>Bacteria</taxon>
        <taxon>Pseudomonadati</taxon>
        <taxon>Bacteroidota</taxon>
        <taxon>Bacteroidia</taxon>
        <taxon>Bacteroidales</taxon>
        <taxon>Rikenellaceae</taxon>
        <taxon>Alistipes</taxon>
    </lineage>
</organism>
<comment type="caution">
    <text evidence="1">The sequence shown here is derived from an EMBL/GenBank/DDBJ whole genome shotgun (WGS) entry which is preliminary data.</text>
</comment>
<protein>
    <submittedName>
        <fullName evidence="1">Uncharacterized protein</fullName>
    </submittedName>
</protein>
<name>A0ABV1GWF1_9BACT</name>
<evidence type="ECO:0000313" key="1">
    <source>
        <dbReference type="EMBL" id="MEQ2544746.1"/>
    </source>
</evidence>
<proteinExistence type="predicted"/>
<accession>A0ABV1GWF1</accession>
<dbReference type="Proteomes" id="UP001460202">
    <property type="component" value="Unassembled WGS sequence"/>
</dbReference>
<sequence length="116" mass="13213">MAEYDDRLSLAAYPFPEINRGDMVCATIETDPILLEEAKKRGFYMKDTPANRMFNELFNNGGRLICKGEIDPDYLKRAMPYLKALMRSVAPRHEEKEAVCAMLLDELALEVVPGKK</sequence>